<organism evidence="1">
    <name type="scientific">marine metagenome</name>
    <dbReference type="NCBI Taxonomy" id="408172"/>
    <lineage>
        <taxon>unclassified sequences</taxon>
        <taxon>metagenomes</taxon>
        <taxon>ecological metagenomes</taxon>
    </lineage>
</organism>
<protein>
    <submittedName>
        <fullName evidence="1">Uncharacterized protein</fullName>
    </submittedName>
</protein>
<evidence type="ECO:0000313" key="1">
    <source>
        <dbReference type="EMBL" id="SVB26093.1"/>
    </source>
</evidence>
<dbReference type="EMBL" id="UINC01034754">
    <property type="protein sequence ID" value="SVB26093.1"/>
    <property type="molecule type" value="Genomic_DNA"/>
</dbReference>
<gene>
    <name evidence="1" type="ORF">METZ01_LOCUS178947</name>
</gene>
<reference evidence="1" key="1">
    <citation type="submission" date="2018-05" db="EMBL/GenBank/DDBJ databases">
        <authorList>
            <person name="Lanie J.A."/>
            <person name="Ng W.-L."/>
            <person name="Kazmierczak K.M."/>
            <person name="Andrzejewski T.M."/>
            <person name="Davidsen T.M."/>
            <person name="Wayne K.J."/>
            <person name="Tettelin H."/>
            <person name="Glass J.I."/>
            <person name="Rusch D."/>
            <person name="Podicherti R."/>
            <person name="Tsui H.-C.T."/>
            <person name="Winkler M.E."/>
        </authorList>
    </citation>
    <scope>NUCLEOTIDE SEQUENCE</scope>
</reference>
<sequence>MTLTDLLQDVREQLPEARVKMYEELIEKYGGSETFQFTLALVAGCNGRERRLLRMLIAEVDLHESDDSPTI</sequence>
<dbReference type="AlphaFoldDB" id="A0A382CL80"/>
<accession>A0A382CL80</accession>
<name>A0A382CL80_9ZZZZ</name>
<proteinExistence type="predicted"/>